<evidence type="ECO:0000313" key="2">
    <source>
        <dbReference type="Proteomes" id="UP000521379"/>
    </source>
</evidence>
<reference evidence="1 2" key="1">
    <citation type="submission" date="2020-02" db="EMBL/GenBank/DDBJ databases">
        <authorList>
            <person name="Sun Q."/>
        </authorList>
    </citation>
    <scope>NUCLEOTIDE SEQUENCE [LARGE SCALE GENOMIC DNA]</scope>
    <source>
        <strain evidence="1 2">YIM 13062</strain>
    </source>
</reference>
<name>A0A846TJL7_9MICC</name>
<comment type="caution">
    <text evidence="1">The sequence shown here is derived from an EMBL/GenBank/DDBJ whole genome shotgun (WGS) entry which is preliminary data.</text>
</comment>
<dbReference type="AlphaFoldDB" id="A0A846TJL7"/>
<gene>
    <name evidence="1" type="ORF">GTW58_05365</name>
</gene>
<dbReference type="EMBL" id="JAAVUN010000007">
    <property type="protein sequence ID" value="NKE09378.1"/>
    <property type="molecule type" value="Genomic_DNA"/>
</dbReference>
<organism evidence="1 2">
    <name type="scientific">Kocuria subflava</name>
    <dbReference type="NCBI Taxonomy" id="1736139"/>
    <lineage>
        <taxon>Bacteria</taxon>
        <taxon>Bacillati</taxon>
        <taxon>Actinomycetota</taxon>
        <taxon>Actinomycetes</taxon>
        <taxon>Micrococcales</taxon>
        <taxon>Micrococcaceae</taxon>
        <taxon>Kocuria</taxon>
    </lineage>
</organism>
<protein>
    <submittedName>
        <fullName evidence="1">Uncharacterized protein</fullName>
    </submittedName>
</protein>
<keyword evidence="2" id="KW-1185">Reference proteome</keyword>
<sequence length="221" mass="23967">MPRKQRVLADSVANETFNRAVTALDQPFVEDLQQQMTASTGRPRAHTWRTLLTVLLIDALERPGELLCTRACHVAERLTPRQRARIGLTGRLTYRQLTGAVEALGRAATETADPSTGEVGSKVSLSDLLTNIVRAPIPDDLLSHTTVAIDATDLETYYSPMGAPTPGQATGRPKEQRLRRTSLWCLQGDSEVATCLSSALMGGCSTPSTPMPEKAIERAKT</sequence>
<dbReference type="RefSeq" id="WP_119932637.1">
    <property type="nucleotide sequence ID" value="NZ_JAAVUN010000007.1"/>
</dbReference>
<proteinExistence type="predicted"/>
<accession>A0A846TJL7</accession>
<dbReference type="Proteomes" id="UP000521379">
    <property type="component" value="Unassembled WGS sequence"/>
</dbReference>
<evidence type="ECO:0000313" key="1">
    <source>
        <dbReference type="EMBL" id="NKE09378.1"/>
    </source>
</evidence>